<dbReference type="Gene3D" id="3.10.20.90">
    <property type="entry name" value="Phosphatidylinositol 3-kinase Catalytic Subunit, Chain A, domain 1"/>
    <property type="match status" value="1"/>
</dbReference>
<dbReference type="SUPFAM" id="SSF63491">
    <property type="entry name" value="BAG domain"/>
    <property type="match status" value="1"/>
</dbReference>
<evidence type="ECO:0000313" key="6">
    <source>
        <dbReference type="Proteomes" id="UP000243876"/>
    </source>
</evidence>
<dbReference type="OrthoDB" id="417450at2759"/>
<dbReference type="SMART" id="SM00264">
    <property type="entry name" value="BAG"/>
    <property type="match status" value="1"/>
</dbReference>
<dbReference type="GO" id="GO:0005829">
    <property type="term" value="C:cytosol"/>
    <property type="evidence" value="ECO:0007669"/>
    <property type="project" value="TreeGrafter"/>
</dbReference>
<gene>
    <name evidence="5" type="primary">SPOSA6832_03729</name>
</gene>
<dbReference type="InterPro" id="IPR000626">
    <property type="entry name" value="Ubiquitin-like_dom"/>
</dbReference>
<dbReference type="GO" id="GO:0050821">
    <property type="term" value="P:protein stabilization"/>
    <property type="evidence" value="ECO:0007669"/>
    <property type="project" value="TreeGrafter"/>
</dbReference>
<feature type="domain" description="Ubiquitin-like" evidence="3">
    <location>
        <begin position="175"/>
        <end position="223"/>
    </location>
</feature>
<dbReference type="Pfam" id="PF02179">
    <property type="entry name" value="BAG"/>
    <property type="match status" value="1"/>
</dbReference>
<dbReference type="GO" id="GO:0005634">
    <property type="term" value="C:nucleus"/>
    <property type="evidence" value="ECO:0007669"/>
    <property type="project" value="TreeGrafter"/>
</dbReference>
<feature type="non-terminal residue" evidence="5">
    <location>
        <position position="1"/>
    </location>
</feature>
<dbReference type="EMBL" id="CENE01000019">
    <property type="protein sequence ID" value="CEQ41975.1"/>
    <property type="molecule type" value="Genomic_DNA"/>
</dbReference>
<evidence type="ECO:0000313" key="5">
    <source>
        <dbReference type="EMBL" id="CEQ41975.1"/>
    </source>
</evidence>
<evidence type="ECO:0000256" key="1">
    <source>
        <dbReference type="ARBA" id="ARBA00023186"/>
    </source>
</evidence>
<accession>A0A0D6EQX3</accession>
<feature type="domain" description="BAG" evidence="4">
    <location>
        <begin position="362"/>
        <end position="408"/>
    </location>
</feature>
<proteinExistence type="predicted"/>
<protein>
    <submittedName>
        <fullName evidence="5">SPOSA6832_03729-mRNA-1:cds</fullName>
    </submittedName>
</protein>
<dbReference type="Gene3D" id="1.20.58.120">
    <property type="entry name" value="BAG domain"/>
    <property type="match status" value="1"/>
</dbReference>
<dbReference type="InterPro" id="IPR003103">
    <property type="entry name" value="BAG_domain"/>
</dbReference>
<dbReference type="PROSITE" id="PS51035">
    <property type="entry name" value="BAG"/>
    <property type="match status" value="1"/>
</dbReference>
<dbReference type="GO" id="GO:0051087">
    <property type="term" value="F:protein-folding chaperone binding"/>
    <property type="evidence" value="ECO:0007669"/>
    <property type="project" value="InterPro"/>
</dbReference>
<dbReference type="InterPro" id="IPR039773">
    <property type="entry name" value="BAG_chaperone_regulator"/>
</dbReference>
<keyword evidence="6" id="KW-1185">Reference proteome</keyword>
<organism evidence="5 6">
    <name type="scientific">Sporidiobolus salmonicolor</name>
    <name type="common">Yeast-like fungus</name>
    <name type="synonym">Sporobolomyces salmonicolor</name>
    <dbReference type="NCBI Taxonomy" id="5005"/>
    <lineage>
        <taxon>Eukaryota</taxon>
        <taxon>Fungi</taxon>
        <taxon>Dikarya</taxon>
        <taxon>Basidiomycota</taxon>
        <taxon>Pucciniomycotina</taxon>
        <taxon>Microbotryomycetes</taxon>
        <taxon>Sporidiobolales</taxon>
        <taxon>Sporidiobolaceae</taxon>
        <taxon>Sporobolomyces</taxon>
    </lineage>
</organism>
<feature type="compositionally biased region" description="Low complexity" evidence="2">
    <location>
        <begin position="224"/>
        <end position="238"/>
    </location>
</feature>
<name>A0A0D6EQX3_SPOSA</name>
<dbReference type="SUPFAM" id="SSF54236">
    <property type="entry name" value="Ubiquitin-like"/>
    <property type="match status" value="1"/>
</dbReference>
<dbReference type="AlphaFoldDB" id="A0A0D6EQX3"/>
<dbReference type="PANTHER" id="PTHR12329">
    <property type="entry name" value="BCL2-ASSOCIATED ATHANOGENE"/>
    <property type="match status" value="1"/>
</dbReference>
<dbReference type="PANTHER" id="PTHR12329:SF16">
    <property type="entry name" value="BAG FAMILY MOLECULAR CHAPERONE REGULATOR 1"/>
    <property type="match status" value="1"/>
</dbReference>
<feature type="region of interest" description="Disordered" evidence="2">
    <location>
        <begin position="337"/>
        <end position="356"/>
    </location>
</feature>
<evidence type="ECO:0000259" key="3">
    <source>
        <dbReference type="PROSITE" id="PS50053"/>
    </source>
</evidence>
<evidence type="ECO:0000259" key="4">
    <source>
        <dbReference type="PROSITE" id="PS51035"/>
    </source>
</evidence>
<dbReference type="GO" id="GO:0016020">
    <property type="term" value="C:membrane"/>
    <property type="evidence" value="ECO:0007669"/>
    <property type="project" value="TreeGrafter"/>
</dbReference>
<feature type="region of interest" description="Disordered" evidence="2">
    <location>
        <begin position="224"/>
        <end position="244"/>
    </location>
</feature>
<reference evidence="6" key="1">
    <citation type="submission" date="2015-02" db="EMBL/GenBank/DDBJ databases">
        <authorList>
            <person name="Gon?alves P."/>
        </authorList>
    </citation>
    <scope>NUCLEOTIDE SEQUENCE [LARGE SCALE GENOMIC DNA]</scope>
</reference>
<dbReference type="PROSITE" id="PS50053">
    <property type="entry name" value="UBIQUITIN_2"/>
    <property type="match status" value="1"/>
</dbReference>
<dbReference type="Pfam" id="PF00240">
    <property type="entry name" value="ubiquitin"/>
    <property type="match status" value="1"/>
</dbReference>
<evidence type="ECO:0000256" key="2">
    <source>
        <dbReference type="SAM" id="MobiDB-lite"/>
    </source>
</evidence>
<dbReference type="Proteomes" id="UP000243876">
    <property type="component" value="Unassembled WGS sequence"/>
</dbReference>
<keyword evidence="1" id="KW-0143">Chaperone</keyword>
<dbReference type="GO" id="GO:0000774">
    <property type="term" value="F:adenyl-nucleotide exchange factor activity"/>
    <property type="evidence" value="ECO:0007669"/>
    <property type="project" value="TreeGrafter"/>
</dbReference>
<dbReference type="InterPro" id="IPR036533">
    <property type="entry name" value="BAG_dom_sf"/>
</dbReference>
<dbReference type="InterPro" id="IPR029071">
    <property type="entry name" value="Ubiquitin-like_domsf"/>
</dbReference>
<sequence length="417" mass="44963">MKALTEPKYKDGPSVTLADTLNTLKALLSDFASQTTPVVQHYLAQAQAQGANAVTFVQHSDHPAAKALVSAVGHPRVQAFYAKSTHLALQHLPLLISTVALVLHLWISQVAYRRTERRIEQRRLQQTEDMVDYGLGSAASAAGGFGAGLSRKKDDHGLVEVQWGREKLRVPLPPPQSPLSALKSTLYNITGVPPDHQKLIYSGAVLKDDLAPLTAYQLVDEASASSADASSSESPKPKSFWDSWSFTGRSGADKKKFKKLIMLGSKDVSARVDDRLSTRKDLADLAAAEAAASAAAPGSKPVDDEPAVSKRIADISTAQLAELEPQVENAEAYLAQEQQRKQGGSAPVASNVEAPPPRTLPYLSEVLLQGLLKLDSIEIPSSYTEARKERKEAVKRVQSVLDRVDAAKELWKGLGLA</sequence>